<reference evidence="1 2" key="1">
    <citation type="submission" date="2020-07" db="EMBL/GenBank/DDBJ databases">
        <authorList>
            <person name="Pothier F. J."/>
        </authorList>
    </citation>
    <scope>NUCLEOTIDE SEQUENCE [LARGE SCALE GENOMIC DNA]</scope>
    <source>
        <strain evidence="1 2">CFBP 498</strain>
    </source>
</reference>
<dbReference type="AlphaFoldDB" id="A0A6V7EQW5"/>
<protein>
    <submittedName>
        <fullName evidence="1">Uncharacterized protein</fullName>
    </submittedName>
</protein>
<sequence>MSCFVDGVVGVDWRDEFDKKNQIFDLPNMQSRCGGCSEEPFYPKFLDIG</sequence>
<evidence type="ECO:0000313" key="1">
    <source>
        <dbReference type="EMBL" id="CAD0353677.1"/>
    </source>
</evidence>
<evidence type="ECO:0000313" key="2">
    <source>
        <dbReference type="Proteomes" id="UP000515406"/>
    </source>
</evidence>
<keyword evidence="2" id="KW-1185">Reference proteome</keyword>
<accession>A0A6V7EQW5</accession>
<name>A0A6V7EQW5_9XANT</name>
<proteinExistence type="predicted"/>
<dbReference type="EMBL" id="LR828257">
    <property type="protein sequence ID" value="CAD0353683.1"/>
    <property type="molecule type" value="Genomic_DNA"/>
</dbReference>
<gene>
    <name evidence="1" type="ORF">CFBP498_38530</name>
</gene>
<dbReference type="Proteomes" id="UP000515406">
    <property type="component" value="Chromosome"/>
</dbReference>
<organism evidence="1 2">
    <name type="scientific">Xanthomonas hortorum pv. vitians</name>
    <dbReference type="NCBI Taxonomy" id="83224"/>
    <lineage>
        <taxon>Bacteria</taxon>
        <taxon>Pseudomonadati</taxon>
        <taxon>Pseudomonadota</taxon>
        <taxon>Gammaproteobacteria</taxon>
        <taxon>Lysobacterales</taxon>
        <taxon>Lysobacteraceae</taxon>
        <taxon>Xanthomonas</taxon>
    </lineage>
</organism>
<dbReference type="EMBL" id="LR828257">
    <property type="protein sequence ID" value="CAD0353677.1"/>
    <property type="molecule type" value="Genomic_DNA"/>
</dbReference>